<evidence type="ECO:0000313" key="3">
    <source>
        <dbReference type="Proteomes" id="UP000325902"/>
    </source>
</evidence>
<accession>A0A5N5DCY0</accession>
<name>A0A5N5DCY0_9PEZI</name>
<evidence type="ECO:0000256" key="1">
    <source>
        <dbReference type="SAM" id="MobiDB-lite"/>
    </source>
</evidence>
<organism evidence="2 3">
    <name type="scientific">Lasiodiplodia theobromae</name>
    <dbReference type="NCBI Taxonomy" id="45133"/>
    <lineage>
        <taxon>Eukaryota</taxon>
        <taxon>Fungi</taxon>
        <taxon>Dikarya</taxon>
        <taxon>Ascomycota</taxon>
        <taxon>Pezizomycotina</taxon>
        <taxon>Dothideomycetes</taxon>
        <taxon>Dothideomycetes incertae sedis</taxon>
        <taxon>Botryosphaeriales</taxon>
        <taxon>Botryosphaeriaceae</taxon>
        <taxon>Lasiodiplodia</taxon>
    </lineage>
</organism>
<gene>
    <name evidence="2" type="ORF">DBV05_g6325</name>
</gene>
<proteinExistence type="predicted"/>
<feature type="region of interest" description="Disordered" evidence="1">
    <location>
        <begin position="258"/>
        <end position="281"/>
    </location>
</feature>
<evidence type="ECO:0000313" key="2">
    <source>
        <dbReference type="EMBL" id="KAB2575022.1"/>
    </source>
</evidence>
<dbReference type="EMBL" id="VCHE01000037">
    <property type="protein sequence ID" value="KAB2575022.1"/>
    <property type="molecule type" value="Genomic_DNA"/>
</dbReference>
<dbReference type="AlphaFoldDB" id="A0A5N5DCY0"/>
<dbReference type="Proteomes" id="UP000325902">
    <property type="component" value="Unassembled WGS sequence"/>
</dbReference>
<feature type="compositionally biased region" description="Basic and acidic residues" evidence="1">
    <location>
        <begin position="259"/>
        <end position="272"/>
    </location>
</feature>
<reference evidence="2 3" key="1">
    <citation type="journal article" date="2019" name="Sci. Rep.">
        <title>A multi-omics analysis of the grapevine pathogen Lasiodiplodia theobromae reveals that temperature affects the expression of virulence- and pathogenicity-related genes.</title>
        <authorList>
            <person name="Felix C."/>
            <person name="Meneses R."/>
            <person name="Goncalves M.F.M."/>
            <person name="Tilleman L."/>
            <person name="Duarte A.S."/>
            <person name="Jorrin-Novo J.V."/>
            <person name="Van de Peer Y."/>
            <person name="Deforce D."/>
            <person name="Van Nieuwerburgh F."/>
            <person name="Esteves A.C."/>
            <person name="Alves A."/>
        </authorList>
    </citation>
    <scope>NUCLEOTIDE SEQUENCE [LARGE SCALE GENOMIC DNA]</scope>
    <source>
        <strain evidence="2 3">LA-SOL3</strain>
    </source>
</reference>
<sequence>MERLFLCPKFSDYYGLVLDAAWFVHACETREVDDLVADTCLPLLLLLPLESTQPKPYHHHLQSSRHTYQLTPHCPRRSVGIERSAGIDAAGITVDGLKTTLKTLLEHDTNELSAGRPGLKDACALFRPFLSNIDSTTNMTTDPTLHPSREPDINLPATLRGNDTMLAAALALASTSTVYKAPHDKCDRCSVKAEVSKPVGDECVIWLNTDGRSVRLSGIRISCLVLGDGNVRKAGKICSLHGMSAPGQQRETAIEVEDDVKQEPAAEEHDNTPFDLDIQEV</sequence>
<keyword evidence="3" id="KW-1185">Reference proteome</keyword>
<protein>
    <submittedName>
        <fullName evidence="2">Uncharacterized protein</fullName>
    </submittedName>
</protein>
<comment type="caution">
    <text evidence="2">The sequence shown here is derived from an EMBL/GenBank/DDBJ whole genome shotgun (WGS) entry which is preliminary data.</text>
</comment>